<comment type="caution">
    <text evidence="1">The sequence shown here is derived from an EMBL/GenBank/DDBJ whole genome shotgun (WGS) entry which is preliminary data.</text>
</comment>
<organism evidence="1 2">
    <name type="scientific">Sulfobacillus harzensis</name>
    <dbReference type="NCBI Taxonomy" id="2729629"/>
    <lineage>
        <taxon>Bacteria</taxon>
        <taxon>Bacillati</taxon>
        <taxon>Bacillota</taxon>
        <taxon>Clostridia</taxon>
        <taxon>Eubacteriales</taxon>
        <taxon>Clostridiales Family XVII. Incertae Sedis</taxon>
        <taxon>Sulfobacillus</taxon>
    </lineage>
</organism>
<accession>A0A7Y0L8C8</accession>
<dbReference type="Proteomes" id="UP000533476">
    <property type="component" value="Unassembled WGS sequence"/>
</dbReference>
<evidence type="ECO:0000313" key="1">
    <source>
        <dbReference type="EMBL" id="NMP25090.1"/>
    </source>
</evidence>
<reference evidence="1 2" key="1">
    <citation type="submission" date="2020-04" db="EMBL/GenBank/DDBJ databases">
        <authorList>
            <person name="Zhang R."/>
            <person name="Schippers A."/>
        </authorList>
    </citation>
    <scope>NUCLEOTIDE SEQUENCE [LARGE SCALE GENOMIC DNA]</scope>
    <source>
        <strain evidence="1 2">DSM 109850</strain>
    </source>
</reference>
<gene>
    <name evidence="1" type="ORF">HIJ39_22575</name>
</gene>
<dbReference type="EMBL" id="JABBVZ010000226">
    <property type="protein sequence ID" value="NMP25090.1"/>
    <property type="molecule type" value="Genomic_DNA"/>
</dbReference>
<evidence type="ECO:0000313" key="2">
    <source>
        <dbReference type="Proteomes" id="UP000533476"/>
    </source>
</evidence>
<sequence>MGHLWRQLEHEAHALSETLETLAGTAAQQREHPEIARRALLSLLDDLDGWTWDVEIACQQLAARRPTQRQAEQAMIFAF</sequence>
<proteinExistence type="predicted"/>
<name>A0A7Y0L8C8_9FIRM</name>
<keyword evidence="2" id="KW-1185">Reference proteome</keyword>
<protein>
    <submittedName>
        <fullName evidence="1">Uncharacterized protein</fullName>
    </submittedName>
</protein>
<feature type="non-terminal residue" evidence="1">
    <location>
        <position position="79"/>
    </location>
</feature>
<dbReference type="AlphaFoldDB" id="A0A7Y0L8C8"/>